<proteinExistence type="predicted"/>
<gene>
    <name evidence="6" type="ORF">ENO10_07245</name>
</gene>
<dbReference type="Gene3D" id="3.30.70.20">
    <property type="match status" value="1"/>
</dbReference>
<dbReference type="GO" id="GO:0051539">
    <property type="term" value="F:4 iron, 4 sulfur cluster binding"/>
    <property type="evidence" value="ECO:0007669"/>
    <property type="project" value="UniProtKB-KW"/>
</dbReference>
<name>A0A7C2M9I2_9FLAO</name>
<dbReference type="PANTHER" id="PTHR24960">
    <property type="entry name" value="PHOTOSYSTEM I IRON-SULFUR CENTER-RELATED"/>
    <property type="match status" value="1"/>
</dbReference>
<dbReference type="PROSITE" id="PS51379">
    <property type="entry name" value="4FE4S_FER_2"/>
    <property type="match status" value="2"/>
</dbReference>
<dbReference type="PROSITE" id="PS00198">
    <property type="entry name" value="4FE4S_FER_1"/>
    <property type="match status" value="1"/>
</dbReference>
<evidence type="ECO:0000256" key="2">
    <source>
        <dbReference type="ARBA" id="ARBA00022723"/>
    </source>
</evidence>
<organism evidence="6">
    <name type="scientific">Salinimicrobium catena</name>
    <dbReference type="NCBI Taxonomy" id="390640"/>
    <lineage>
        <taxon>Bacteria</taxon>
        <taxon>Pseudomonadati</taxon>
        <taxon>Bacteroidota</taxon>
        <taxon>Flavobacteriia</taxon>
        <taxon>Flavobacteriales</taxon>
        <taxon>Flavobacteriaceae</taxon>
        <taxon>Salinimicrobium</taxon>
    </lineage>
</organism>
<sequence length="383" mass="43399">MDKKIYYKLARYLDRLPAGYPETKSGVEISILRHLFTPREAELALHLTLIPEAPRVVAHRAGISLEDAEMQLQEMDEKGLIFSIRQKNGETYYRIQQFAIGFWEGQVNKLYPELIHDYEEYLDTFIDLDLWEKIPQIRTIPVEESISVDSVVLPYEHAEEIVKTQTVLALNNCICRQEMHIIGKGCDRPVESCLSFGQAAERSIRQNRGKSITHEEAIEILRQAEKDGRVLQTTNARKVLFICTCCSCCCAVLRTIKLDPHPAQRMSSPFISSLNADTCMTCEICVDRCPMDAIVSENGTVALNINRCIGCGLCISTCPTGSLTLRRKAKAKQSYVPKTLLGTYLRLGHISGRMKLALFILLKFRSMTDRLKTSRMVGSIIKF</sequence>
<dbReference type="EMBL" id="DSEE01000523">
    <property type="protein sequence ID" value="HER40999.1"/>
    <property type="molecule type" value="Genomic_DNA"/>
</dbReference>
<dbReference type="Pfam" id="PF13237">
    <property type="entry name" value="Fer4_10"/>
    <property type="match status" value="1"/>
</dbReference>
<keyword evidence="2" id="KW-0479">Metal-binding</keyword>
<dbReference type="InterPro" id="IPR017900">
    <property type="entry name" value="4Fe4S_Fe_S_CS"/>
</dbReference>
<dbReference type="PANTHER" id="PTHR24960:SF79">
    <property type="entry name" value="PHOTOSYSTEM I IRON-SULFUR CENTER"/>
    <property type="match status" value="1"/>
</dbReference>
<evidence type="ECO:0000256" key="4">
    <source>
        <dbReference type="ARBA" id="ARBA00023014"/>
    </source>
</evidence>
<protein>
    <submittedName>
        <fullName evidence="6">4Fe-4S dicluster domain-containing protein</fullName>
    </submittedName>
</protein>
<evidence type="ECO:0000256" key="3">
    <source>
        <dbReference type="ARBA" id="ARBA00023004"/>
    </source>
</evidence>
<keyword evidence="4" id="KW-0411">Iron-sulfur</keyword>
<dbReference type="SUPFAM" id="SSF54862">
    <property type="entry name" value="4Fe-4S ferredoxins"/>
    <property type="match status" value="1"/>
</dbReference>
<accession>A0A7C2M9I2</accession>
<dbReference type="Proteomes" id="UP000885753">
    <property type="component" value="Unassembled WGS sequence"/>
</dbReference>
<dbReference type="AlphaFoldDB" id="A0A7C2M9I2"/>
<keyword evidence="1" id="KW-0004">4Fe-4S</keyword>
<dbReference type="InterPro" id="IPR017896">
    <property type="entry name" value="4Fe4S_Fe-S-bd"/>
</dbReference>
<reference evidence="6" key="1">
    <citation type="journal article" date="2020" name="mSystems">
        <title>Genome- and Community-Level Interaction Insights into Carbon Utilization and Element Cycling Functions of Hydrothermarchaeota in Hydrothermal Sediment.</title>
        <authorList>
            <person name="Zhou Z."/>
            <person name="Liu Y."/>
            <person name="Xu W."/>
            <person name="Pan J."/>
            <person name="Luo Z.H."/>
            <person name="Li M."/>
        </authorList>
    </citation>
    <scope>NUCLEOTIDE SEQUENCE [LARGE SCALE GENOMIC DNA]</scope>
    <source>
        <strain evidence="6">SpSt-1235</strain>
    </source>
</reference>
<feature type="domain" description="4Fe-4S ferredoxin-type" evidence="5">
    <location>
        <begin position="299"/>
        <end position="328"/>
    </location>
</feature>
<keyword evidence="3" id="KW-0408">Iron</keyword>
<comment type="caution">
    <text evidence="6">The sequence shown here is derived from an EMBL/GenBank/DDBJ whole genome shotgun (WGS) entry which is preliminary data.</text>
</comment>
<evidence type="ECO:0000256" key="1">
    <source>
        <dbReference type="ARBA" id="ARBA00022485"/>
    </source>
</evidence>
<feature type="domain" description="4Fe-4S ferredoxin-type" evidence="5">
    <location>
        <begin position="270"/>
        <end position="298"/>
    </location>
</feature>
<dbReference type="GO" id="GO:0046872">
    <property type="term" value="F:metal ion binding"/>
    <property type="evidence" value="ECO:0007669"/>
    <property type="project" value="UniProtKB-KW"/>
</dbReference>
<dbReference type="InterPro" id="IPR050157">
    <property type="entry name" value="PSI_iron-sulfur_center"/>
</dbReference>
<evidence type="ECO:0000313" key="6">
    <source>
        <dbReference type="EMBL" id="HER40999.1"/>
    </source>
</evidence>
<evidence type="ECO:0000259" key="5">
    <source>
        <dbReference type="PROSITE" id="PS51379"/>
    </source>
</evidence>